<evidence type="ECO:0000313" key="11">
    <source>
        <dbReference type="Proteomes" id="UP000190037"/>
    </source>
</evidence>
<keyword evidence="4 9" id="KW-0812">Transmembrane</keyword>
<evidence type="ECO:0000256" key="6">
    <source>
        <dbReference type="ARBA" id="ARBA00023136"/>
    </source>
</evidence>
<feature type="transmembrane region" description="Helical" evidence="9">
    <location>
        <begin position="153"/>
        <end position="169"/>
    </location>
</feature>
<evidence type="ECO:0000256" key="8">
    <source>
        <dbReference type="SAM" id="MobiDB-lite"/>
    </source>
</evidence>
<dbReference type="GO" id="GO:0016758">
    <property type="term" value="F:hexosyltransferase activity"/>
    <property type="evidence" value="ECO:0007669"/>
    <property type="project" value="InterPro"/>
</dbReference>
<comment type="similarity">
    <text evidence="7">Belongs to the glycosyltransferase 87 family.</text>
</comment>
<accession>A0A1T3P5K2</accession>
<keyword evidence="2" id="KW-1003">Cell membrane</keyword>
<feature type="transmembrane region" description="Helical" evidence="9">
    <location>
        <begin position="126"/>
        <end position="147"/>
    </location>
</feature>
<keyword evidence="11" id="KW-1185">Reference proteome</keyword>
<gene>
    <name evidence="10" type="ORF">B4N89_28645</name>
</gene>
<keyword evidence="6 9" id="KW-0472">Membrane</keyword>
<evidence type="ECO:0000313" key="10">
    <source>
        <dbReference type="EMBL" id="OPC84368.1"/>
    </source>
</evidence>
<keyword evidence="3" id="KW-0808">Transferase</keyword>
<feature type="transmembrane region" description="Helical" evidence="9">
    <location>
        <begin position="43"/>
        <end position="64"/>
    </location>
</feature>
<protein>
    <recommendedName>
        <fullName evidence="12">Transferase</fullName>
    </recommendedName>
</protein>
<feature type="transmembrane region" description="Helical" evidence="9">
    <location>
        <begin position="295"/>
        <end position="313"/>
    </location>
</feature>
<dbReference type="InterPro" id="IPR018584">
    <property type="entry name" value="GT87"/>
</dbReference>
<proteinExistence type="inferred from homology"/>
<evidence type="ECO:0000256" key="1">
    <source>
        <dbReference type="ARBA" id="ARBA00004651"/>
    </source>
</evidence>
<evidence type="ECO:0008006" key="12">
    <source>
        <dbReference type="Google" id="ProtNLM"/>
    </source>
</evidence>
<evidence type="ECO:0000256" key="9">
    <source>
        <dbReference type="SAM" id="Phobius"/>
    </source>
</evidence>
<sequence length="492" mass="53633">MESPTDMSLPRVLVTSCRELLTLAPRVPFGHEHSREPRRPGRVALVGGALMVLSLGLWALWTYLNRRDMWHMLDLSVYHDAVHRLRDGDRIYTENYGKWELPFIYPPISGLLFYVVLPLGFAGLKWFMASLSLLSLFAVVWASWGMLGYRRGAGRFGVSAATFAVVLWLEPVEWTLVWGQINLLLLALIVLDLALPDDRRYKGIGVGVAAGLKLTPAIFVVYLLITRRFRAAAVASGAFVGTVLVGLVAAPSASAYYWANLVSISGKVNSKLSVGTLNNQSVQGMFTRMLGDGGAATGLWLLLCLVIGALGLLAAARASLYGNELVGVVVTGGLSLFVSPISWSHHWVWVVPVFVLLTHTALTRARPLWWWLTGTFFVFFAAWPMRLNVFGDWDGAQTLQPWGLIWLAPRDGDRERHWTPIEFVLGNGYLIAGIVLTLTLVLHILRDRTALPTLPAPGAASTEAASAGEGAAETGTPESPAPDPVSGGSGRR</sequence>
<feature type="transmembrane region" description="Helical" evidence="9">
    <location>
        <begin position="237"/>
        <end position="259"/>
    </location>
</feature>
<keyword evidence="5 9" id="KW-1133">Transmembrane helix</keyword>
<dbReference type="Pfam" id="PF09594">
    <property type="entry name" value="GT87"/>
    <property type="match status" value="1"/>
</dbReference>
<evidence type="ECO:0000256" key="5">
    <source>
        <dbReference type="ARBA" id="ARBA00022989"/>
    </source>
</evidence>
<dbReference type="GO" id="GO:0005886">
    <property type="term" value="C:plasma membrane"/>
    <property type="evidence" value="ECO:0007669"/>
    <property type="project" value="UniProtKB-SubCell"/>
</dbReference>
<dbReference type="AlphaFoldDB" id="A0A1T3P5K2"/>
<evidence type="ECO:0000256" key="4">
    <source>
        <dbReference type="ARBA" id="ARBA00022692"/>
    </source>
</evidence>
<dbReference type="Proteomes" id="UP000190037">
    <property type="component" value="Unassembled WGS sequence"/>
</dbReference>
<comment type="subcellular location">
    <subcellularLocation>
        <location evidence="1">Cell membrane</location>
        <topology evidence="1">Multi-pass membrane protein</topology>
    </subcellularLocation>
</comment>
<dbReference type="STRING" id="159449.B4N89_28645"/>
<feature type="transmembrane region" description="Helical" evidence="9">
    <location>
        <begin position="368"/>
        <end position="385"/>
    </location>
</feature>
<organism evidence="10 11">
    <name type="scientific">Embleya scabrispora</name>
    <dbReference type="NCBI Taxonomy" id="159449"/>
    <lineage>
        <taxon>Bacteria</taxon>
        <taxon>Bacillati</taxon>
        <taxon>Actinomycetota</taxon>
        <taxon>Actinomycetes</taxon>
        <taxon>Kitasatosporales</taxon>
        <taxon>Streptomycetaceae</taxon>
        <taxon>Embleya</taxon>
    </lineage>
</organism>
<evidence type="ECO:0000256" key="3">
    <source>
        <dbReference type="ARBA" id="ARBA00022679"/>
    </source>
</evidence>
<feature type="region of interest" description="Disordered" evidence="8">
    <location>
        <begin position="455"/>
        <end position="492"/>
    </location>
</feature>
<reference evidence="10 11" key="1">
    <citation type="submission" date="2017-03" db="EMBL/GenBank/DDBJ databases">
        <title>Draft genome sequence of Streptomyces scabrisporus NF3, endophyte isolated from Amphipterygium adstringens.</title>
        <authorList>
            <person name="Vazquez M."/>
            <person name="Ceapa C.D."/>
            <person name="Rodriguez Luna D."/>
            <person name="Sanchez Esquivel S."/>
        </authorList>
    </citation>
    <scope>NUCLEOTIDE SEQUENCE [LARGE SCALE GENOMIC DNA]</scope>
    <source>
        <strain evidence="10 11">NF3</strain>
    </source>
</reference>
<feature type="transmembrane region" description="Helical" evidence="9">
    <location>
        <begin position="423"/>
        <end position="445"/>
    </location>
</feature>
<feature type="transmembrane region" description="Helical" evidence="9">
    <location>
        <begin position="320"/>
        <end position="338"/>
    </location>
</feature>
<evidence type="ECO:0000256" key="7">
    <source>
        <dbReference type="ARBA" id="ARBA00024033"/>
    </source>
</evidence>
<evidence type="ECO:0000256" key="2">
    <source>
        <dbReference type="ARBA" id="ARBA00022475"/>
    </source>
</evidence>
<feature type="transmembrane region" description="Helical" evidence="9">
    <location>
        <begin position="103"/>
        <end position="121"/>
    </location>
</feature>
<dbReference type="EMBL" id="MWQN01000001">
    <property type="protein sequence ID" value="OPC84368.1"/>
    <property type="molecule type" value="Genomic_DNA"/>
</dbReference>
<feature type="compositionally biased region" description="Low complexity" evidence="8">
    <location>
        <begin position="455"/>
        <end position="478"/>
    </location>
</feature>
<comment type="caution">
    <text evidence="10">The sequence shown here is derived from an EMBL/GenBank/DDBJ whole genome shotgun (WGS) entry which is preliminary data.</text>
</comment>
<name>A0A1T3P5K2_9ACTN</name>
<feature type="transmembrane region" description="Helical" evidence="9">
    <location>
        <begin position="201"/>
        <end position="225"/>
    </location>
</feature>